<accession>T0RXD5</accession>
<evidence type="ECO:0000313" key="4">
    <source>
        <dbReference type="Proteomes" id="UP000030762"/>
    </source>
</evidence>
<dbReference type="Pfam" id="PF13349">
    <property type="entry name" value="DUF4097"/>
    <property type="match status" value="1"/>
</dbReference>
<evidence type="ECO:0000259" key="2">
    <source>
        <dbReference type="Pfam" id="PF13349"/>
    </source>
</evidence>
<organism evidence="3 4">
    <name type="scientific">Saprolegnia diclina (strain VS20)</name>
    <dbReference type="NCBI Taxonomy" id="1156394"/>
    <lineage>
        <taxon>Eukaryota</taxon>
        <taxon>Sar</taxon>
        <taxon>Stramenopiles</taxon>
        <taxon>Oomycota</taxon>
        <taxon>Saprolegniomycetes</taxon>
        <taxon>Saprolegniales</taxon>
        <taxon>Saprolegniaceae</taxon>
        <taxon>Saprolegnia</taxon>
    </lineage>
</organism>
<dbReference type="EMBL" id="JH767145">
    <property type="protein sequence ID" value="EQC37298.1"/>
    <property type="molecule type" value="Genomic_DNA"/>
</dbReference>
<dbReference type="InterPro" id="IPR025164">
    <property type="entry name" value="Toastrack_DUF4097"/>
</dbReference>
<reference evidence="3 4" key="1">
    <citation type="submission" date="2012-04" db="EMBL/GenBank/DDBJ databases">
        <title>The Genome Sequence of Saprolegnia declina VS20.</title>
        <authorList>
            <consortium name="The Broad Institute Genome Sequencing Platform"/>
            <person name="Russ C."/>
            <person name="Nusbaum C."/>
            <person name="Tyler B."/>
            <person name="van West P."/>
            <person name="Dieguez-Uribeondo J."/>
            <person name="de Bruijn I."/>
            <person name="Tripathy S."/>
            <person name="Jiang R."/>
            <person name="Young S.K."/>
            <person name="Zeng Q."/>
            <person name="Gargeya S."/>
            <person name="Fitzgerald M."/>
            <person name="Haas B."/>
            <person name="Abouelleil A."/>
            <person name="Alvarado L."/>
            <person name="Arachchi H.M."/>
            <person name="Berlin A."/>
            <person name="Chapman S.B."/>
            <person name="Goldberg J."/>
            <person name="Griggs A."/>
            <person name="Gujja S."/>
            <person name="Hansen M."/>
            <person name="Howarth C."/>
            <person name="Imamovic A."/>
            <person name="Larimer J."/>
            <person name="McCowen C."/>
            <person name="Montmayeur A."/>
            <person name="Murphy C."/>
            <person name="Neiman D."/>
            <person name="Pearson M."/>
            <person name="Priest M."/>
            <person name="Roberts A."/>
            <person name="Saif S."/>
            <person name="Shea T."/>
            <person name="Sisk P."/>
            <person name="Sykes S."/>
            <person name="Wortman J."/>
            <person name="Nusbaum C."/>
            <person name="Birren B."/>
        </authorList>
    </citation>
    <scope>NUCLEOTIDE SEQUENCE [LARGE SCALE GENOMIC DNA]</scope>
    <source>
        <strain evidence="3 4">VS20</strain>
    </source>
</reference>
<keyword evidence="4" id="KW-1185">Reference proteome</keyword>
<dbReference type="VEuPathDB" id="FungiDB:SDRG_05520"/>
<protein>
    <recommendedName>
        <fullName evidence="2">DUF4097 domain-containing protein</fullName>
    </recommendedName>
</protein>
<dbReference type="eggNOG" id="ENOG502RWMR">
    <property type="taxonomic scope" value="Eukaryota"/>
</dbReference>
<dbReference type="AlphaFoldDB" id="T0RXD5"/>
<feature type="domain" description="DUF4097" evidence="2">
    <location>
        <begin position="564"/>
        <end position="742"/>
    </location>
</feature>
<keyword evidence="1" id="KW-0472">Membrane</keyword>
<feature type="transmembrane region" description="Helical" evidence="1">
    <location>
        <begin position="175"/>
        <end position="202"/>
    </location>
</feature>
<evidence type="ECO:0000313" key="3">
    <source>
        <dbReference type="EMBL" id="EQC37298.1"/>
    </source>
</evidence>
<dbReference type="OrthoDB" id="69410at2759"/>
<feature type="transmembrane region" description="Helical" evidence="1">
    <location>
        <begin position="377"/>
        <end position="404"/>
    </location>
</feature>
<dbReference type="RefSeq" id="XP_008609460.1">
    <property type="nucleotide sequence ID" value="XM_008611238.1"/>
</dbReference>
<gene>
    <name evidence="3" type="ORF">SDRG_05520</name>
</gene>
<feature type="transmembrane region" description="Helical" evidence="1">
    <location>
        <begin position="85"/>
        <end position="109"/>
    </location>
</feature>
<keyword evidence="1" id="KW-0812">Transmembrane</keyword>
<dbReference type="OMA" id="ANNCIAF"/>
<feature type="transmembrane region" description="Helical" evidence="1">
    <location>
        <begin position="143"/>
        <end position="163"/>
    </location>
</feature>
<evidence type="ECO:0000256" key="1">
    <source>
        <dbReference type="SAM" id="Phobius"/>
    </source>
</evidence>
<feature type="transmembrane region" description="Helical" evidence="1">
    <location>
        <begin position="214"/>
        <end position="234"/>
    </location>
</feature>
<dbReference type="Proteomes" id="UP000030762">
    <property type="component" value="Unassembled WGS sequence"/>
</dbReference>
<name>T0RXD5_SAPDV</name>
<feature type="transmembrane region" description="Helical" evidence="1">
    <location>
        <begin position="246"/>
        <end position="267"/>
    </location>
</feature>
<dbReference type="InParanoid" id="T0RXD5"/>
<feature type="transmembrane region" description="Helical" evidence="1">
    <location>
        <begin position="310"/>
        <end position="331"/>
    </location>
</feature>
<keyword evidence="1" id="KW-1133">Transmembrane helix</keyword>
<dbReference type="GeneID" id="19946247"/>
<sequence length="795" mass="84972">MGKLPTNVRMLMRQTTLPRISTATPGVQRACILNFTLSLAGAPMSFVFAQRSEVFSTLFALSGALCVLSVLGAALGMVKTTPALVLAMLLTIGTCYGVICTGGMAILYLPFVAPELAGYTDTLYARSVLFQQTLADKVSRERAYLIATGVVLLCVAITSAYTVRKLHFALGEKRSAVTFLQAFGMGMIPFSFILVAGGQYIISSRTLATSPYTGIFTFLCGILVLILALMAFIGSAFEYRRLLNTFSWFAFILAIFLLASAIASLAVTSSIESSIVATWPTIRVVLPPTLQARYDQGQFVLFVQRNLRGVAFMAIISGAFLMLQALSAITLNDITHVVKRRHAQDKRCQLDPSLHPEFAARRDWHRLFKASKKSQRLFMRVSCAFAMLTFLIITVLMTLTVVFATQCARLSKAENATTLPLDPNATLVTLSHSFGAGALIVSQGNASAGHVTCQQNAISDKYLATATFQTVATSVKTTSAFAASPLSSSYFLGVDTSCQLAVLELVLPNTTAAPLLQLTSLMAEVNVNLLSPNEDISSTVLVGINVSTDQANVYVVGAFLGAQALTMRSNSGELNVSTIYVNATGANGGKKSTVLASTLGSASLLNSSLTDSPLVISTDASPIVVAQVTSQVTRGYSMMTLSTQSGSLLLSDVTTDRIELQSTSGGIQTEALTATDNGIFPGRIDVVTIGGAVRMHNTAVDGYVHIESNSGDIYLHLQSTSFVGFYYARSEYGSITVQKSNFSYDTLTELPAQDPKEANGFINCGTSCNYRGDIYIRSQHGNINIVLGCENPTCS</sequence>
<feature type="transmembrane region" description="Helical" evidence="1">
    <location>
        <begin position="59"/>
        <end position="78"/>
    </location>
</feature>
<dbReference type="STRING" id="1156394.T0RXD5"/>
<proteinExistence type="predicted"/>